<evidence type="ECO:0000313" key="2">
    <source>
        <dbReference type="Proteomes" id="UP000499080"/>
    </source>
</evidence>
<gene>
    <name evidence="1" type="ORF">AVEN_57665_1</name>
</gene>
<name>A0A4Y2VUL6_ARAVE</name>
<sequence>MTAIHSSEKSRLQAKRKVKVSTSDLDSPSLCCARVLCADAITRERVVNFLHKPSWLKTRYKGYLDFLLFAGTTFTMSDQIKKAFEVKWIEIKILASTN</sequence>
<accession>A0A4Y2VUL6</accession>
<organism evidence="1 2">
    <name type="scientific">Araneus ventricosus</name>
    <name type="common">Orbweaver spider</name>
    <name type="synonym">Epeira ventricosa</name>
    <dbReference type="NCBI Taxonomy" id="182803"/>
    <lineage>
        <taxon>Eukaryota</taxon>
        <taxon>Metazoa</taxon>
        <taxon>Ecdysozoa</taxon>
        <taxon>Arthropoda</taxon>
        <taxon>Chelicerata</taxon>
        <taxon>Arachnida</taxon>
        <taxon>Araneae</taxon>
        <taxon>Araneomorphae</taxon>
        <taxon>Entelegynae</taxon>
        <taxon>Araneoidea</taxon>
        <taxon>Araneidae</taxon>
        <taxon>Araneus</taxon>
    </lineage>
</organism>
<comment type="caution">
    <text evidence="1">The sequence shown here is derived from an EMBL/GenBank/DDBJ whole genome shotgun (WGS) entry which is preliminary data.</text>
</comment>
<dbReference type="Proteomes" id="UP000499080">
    <property type="component" value="Unassembled WGS sequence"/>
</dbReference>
<proteinExistence type="predicted"/>
<reference evidence="1 2" key="1">
    <citation type="journal article" date="2019" name="Sci. Rep.">
        <title>Orb-weaving spider Araneus ventricosus genome elucidates the spidroin gene catalogue.</title>
        <authorList>
            <person name="Kono N."/>
            <person name="Nakamura H."/>
            <person name="Ohtoshi R."/>
            <person name="Moran D.A.P."/>
            <person name="Shinohara A."/>
            <person name="Yoshida Y."/>
            <person name="Fujiwara M."/>
            <person name="Mori M."/>
            <person name="Tomita M."/>
            <person name="Arakawa K."/>
        </authorList>
    </citation>
    <scope>NUCLEOTIDE SEQUENCE [LARGE SCALE GENOMIC DNA]</scope>
</reference>
<keyword evidence="2" id="KW-1185">Reference proteome</keyword>
<protein>
    <submittedName>
        <fullName evidence="1">Uncharacterized protein</fullName>
    </submittedName>
</protein>
<dbReference type="AlphaFoldDB" id="A0A4Y2VUL6"/>
<evidence type="ECO:0000313" key="1">
    <source>
        <dbReference type="EMBL" id="GBO28585.1"/>
    </source>
</evidence>
<dbReference type="EMBL" id="BGPR01051665">
    <property type="protein sequence ID" value="GBO28585.1"/>
    <property type="molecule type" value="Genomic_DNA"/>
</dbReference>